<dbReference type="GO" id="GO:0004856">
    <property type="term" value="F:D-xylulokinase activity"/>
    <property type="evidence" value="ECO:0007669"/>
    <property type="project" value="UniProtKB-EC"/>
</dbReference>
<evidence type="ECO:0000256" key="3">
    <source>
        <dbReference type="ARBA" id="ARBA00022777"/>
    </source>
</evidence>
<proteinExistence type="inferred from homology"/>
<dbReference type="EMBL" id="LAYJ01000017">
    <property type="protein sequence ID" value="KKI52387.1"/>
    <property type="molecule type" value="Genomic_DNA"/>
</dbReference>
<feature type="domain" description="Carbohydrate kinase FGGY C-terminal" evidence="5">
    <location>
        <begin position="249"/>
        <end position="432"/>
    </location>
</feature>
<dbReference type="InterPro" id="IPR018485">
    <property type="entry name" value="FGGY_C"/>
</dbReference>
<dbReference type="Proteomes" id="UP000034076">
    <property type="component" value="Unassembled WGS sequence"/>
</dbReference>
<dbReference type="RefSeq" id="WP_046441907.1">
    <property type="nucleotide sequence ID" value="NZ_LAYJ01000017.1"/>
</dbReference>
<dbReference type="Pfam" id="PF00370">
    <property type="entry name" value="FGGY_N"/>
    <property type="match status" value="1"/>
</dbReference>
<dbReference type="InterPro" id="IPR050406">
    <property type="entry name" value="FGGY_Carb_Kinase"/>
</dbReference>
<dbReference type="EC" id="2.7.1.17" evidence="6"/>
<comment type="similarity">
    <text evidence="1">Belongs to the FGGY kinase family.</text>
</comment>
<dbReference type="PANTHER" id="PTHR43095">
    <property type="entry name" value="SUGAR KINASE"/>
    <property type="match status" value="1"/>
</dbReference>
<name>A0A0M2NPQ3_9FIRM</name>
<reference evidence="6 7" key="1">
    <citation type="submission" date="2015-04" db="EMBL/GenBank/DDBJ databases">
        <title>Draft genome sequence of bacteremic isolate Catabacter hongkongensis type strain HKU16T.</title>
        <authorList>
            <person name="Lau S.K."/>
            <person name="Teng J.L."/>
            <person name="Huang Y."/>
            <person name="Curreem S.O."/>
            <person name="Tsui S.K."/>
            <person name="Woo P.C."/>
        </authorList>
    </citation>
    <scope>NUCLEOTIDE SEQUENCE [LARGE SCALE GENOMIC DNA]</scope>
    <source>
        <strain evidence="6 7">HKU16</strain>
    </source>
</reference>
<sequence>MPVIGIDVGTTGTKAIAVSEDGTVLAKGYSGYALLGEGRQIEQDADEWIRASVFAVKECVKAMRGAPVEAISLSTQGGSTVAVDGRLRPLGMSWTWMDGRAQEEARQLGNAPGEEYFYKTTGWKLSPAFDAAKIPRMKKEGQTGRKYLTTLEYMNYFLTGRDAVDPTNAAMRQLFSIRDNDWDDTILQAAGIKRNELPEILPTGALLGGLRKEAAEKMGLFEGTPVYNGGHDQYCASIGAGATSAGDMLLSTGTTWVVMGIAQKPLFTDTYIAPGIHPIRGLYGSIASLACSGASLQWYKNQFLNEDWEELNRGVEQRIAQENDVFFYPYLAGANYPVWQPAAKGTFTGFDLSSDKFDFARAIMEGVAFGLKRALADFEKNGCPVRSLKIMGGAAKSGIWKHIIAAVAGVPIEQMRETDTCALGAAMIAAVGAGICPDYAKAAQAMVHTDRVEPACAKETAYYEGKYSRYMEMWSCIERFYQ</sequence>
<dbReference type="AlphaFoldDB" id="A0A0M2NPQ3"/>
<dbReference type="Pfam" id="PF02782">
    <property type="entry name" value="FGGY_C"/>
    <property type="match status" value="1"/>
</dbReference>
<evidence type="ECO:0000256" key="1">
    <source>
        <dbReference type="ARBA" id="ARBA00009156"/>
    </source>
</evidence>
<dbReference type="STRING" id="270498.CHK_0087"/>
<dbReference type="InterPro" id="IPR043129">
    <property type="entry name" value="ATPase_NBD"/>
</dbReference>
<dbReference type="PIRSF" id="PIRSF000538">
    <property type="entry name" value="GlpK"/>
    <property type="match status" value="1"/>
</dbReference>
<accession>A0A0M2NPQ3</accession>
<dbReference type="OrthoDB" id="9805576at2"/>
<organism evidence="6 7">
    <name type="scientific">Christensenella hongkongensis</name>
    <dbReference type="NCBI Taxonomy" id="270498"/>
    <lineage>
        <taxon>Bacteria</taxon>
        <taxon>Bacillati</taxon>
        <taxon>Bacillota</taxon>
        <taxon>Clostridia</taxon>
        <taxon>Christensenellales</taxon>
        <taxon>Christensenellaceae</taxon>
        <taxon>Christensenella</taxon>
    </lineage>
</organism>
<keyword evidence="3 6" id="KW-0418">Kinase</keyword>
<dbReference type="InterPro" id="IPR018484">
    <property type="entry name" value="FGGY_N"/>
</dbReference>
<dbReference type="Gene3D" id="3.30.420.40">
    <property type="match status" value="2"/>
</dbReference>
<evidence type="ECO:0000313" key="6">
    <source>
        <dbReference type="EMBL" id="KKI52387.1"/>
    </source>
</evidence>
<evidence type="ECO:0000259" key="5">
    <source>
        <dbReference type="Pfam" id="PF02782"/>
    </source>
</evidence>
<keyword evidence="2 6" id="KW-0808">Transferase</keyword>
<dbReference type="SUPFAM" id="SSF53067">
    <property type="entry name" value="Actin-like ATPase domain"/>
    <property type="match status" value="2"/>
</dbReference>
<feature type="domain" description="Carbohydrate kinase FGGY N-terminal" evidence="4">
    <location>
        <begin position="3"/>
        <end position="239"/>
    </location>
</feature>
<dbReference type="PANTHER" id="PTHR43095:SF5">
    <property type="entry name" value="XYLULOSE KINASE"/>
    <property type="match status" value="1"/>
</dbReference>
<keyword evidence="7" id="KW-1185">Reference proteome</keyword>
<evidence type="ECO:0000313" key="7">
    <source>
        <dbReference type="Proteomes" id="UP000034076"/>
    </source>
</evidence>
<comment type="caution">
    <text evidence="6">The sequence shown here is derived from an EMBL/GenBank/DDBJ whole genome shotgun (WGS) entry which is preliminary data.</text>
</comment>
<gene>
    <name evidence="6" type="ORF">CHK_0087</name>
</gene>
<protein>
    <submittedName>
        <fullName evidence="6">Xylulose kinase</fullName>
        <ecNumber evidence="6">2.7.1.17</ecNumber>
    </submittedName>
</protein>
<evidence type="ECO:0000256" key="2">
    <source>
        <dbReference type="ARBA" id="ARBA00022679"/>
    </source>
</evidence>
<dbReference type="InterPro" id="IPR000577">
    <property type="entry name" value="Carb_kinase_FGGY"/>
</dbReference>
<dbReference type="CDD" id="cd07779">
    <property type="entry name" value="ASKHA_NBD_FGGY_YgcE-like"/>
    <property type="match status" value="1"/>
</dbReference>
<evidence type="ECO:0000259" key="4">
    <source>
        <dbReference type="Pfam" id="PF00370"/>
    </source>
</evidence>